<evidence type="ECO:0000256" key="1">
    <source>
        <dbReference type="ARBA" id="ARBA00004167"/>
    </source>
</evidence>
<evidence type="ECO:0000256" key="4">
    <source>
        <dbReference type="ARBA" id="ARBA00022547"/>
    </source>
</evidence>
<keyword evidence="13" id="KW-0150">Chloroplast</keyword>
<keyword evidence="13" id="KW-0934">Plastid</keyword>
<dbReference type="Pfam" id="PF00430">
    <property type="entry name" value="ATP-synt_B"/>
    <property type="match status" value="1"/>
</dbReference>
<gene>
    <name evidence="13" type="primary">atpG</name>
</gene>
<evidence type="ECO:0000256" key="12">
    <source>
        <dbReference type="SAM" id="Phobius"/>
    </source>
</evidence>
<name>A0A7S6U9X5_9STRA</name>
<dbReference type="RefSeq" id="YP_010032322.1">
    <property type="nucleotide sequence ID" value="NC_053868.1"/>
</dbReference>
<dbReference type="CDD" id="cd06503">
    <property type="entry name" value="ATP-synt_Fo_b"/>
    <property type="match status" value="1"/>
</dbReference>
<keyword evidence="3 11" id="KW-0813">Transport</keyword>
<evidence type="ECO:0000313" key="13">
    <source>
        <dbReference type="EMBL" id="QOW07529.1"/>
    </source>
</evidence>
<evidence type="ECO:0000256" key="5">
    <source>
        <dbReference type="ARBA" id="ARBA00022692"/>
    </source>
</evidence>
<protein>
    <submittedName>
        <fullName evidence="13">AtpG</fullName>
    </submittedName>
</protein>
<dbReference type="AlphaFoldDB" id="A0A7S6U9X5"/>
<keyword evidence="5 11" id="KW-0812">Transmembrane</keyword>
<keyword evidence="9 12" id="KW-0472">Membrane</keyword>
<comment type="subcellular location">
    <subcellularLocation>
        <location evidence="1">Membrane</location>
        <topology evidence="1">Single-pass membrane protein</topology>
    </subcellularLocation>
</comment>
<keyword evidence="7 12" id="KW-1133">Transmembrane helix</keyword>
<dbReference type="GO" id="GO:0045259">
    <property type="term" value="C:proton-transporting ATP synthase complex"/>
    <property type="evidence" value="ECO:0007669"/>
    <property type="project" value="UniProtKB-KW"/>
</dbReference>
<proteinExistence type="inferred from homology"/>
<comment type="similarity">
    <text evidence="2 11">Belongs to the ATPase B chain family.</text>
</comment>
<dbReference type="GO" id="GO:0015986">
    <property type="term" value="P:proton motive force-driven ATP synthesis"/>
    <property type="evidence" value="ECO:0007669"/>
    <property type="project" value="InterPro"/>
</dbReference>
<comment type="function">
    <text evidence="10">F(1)F(0) ATP synthase produces ATP from ADP in the presence of a proton or sodium gradient. F-type ATPases consist of two structural domains, F(1) containing the extramembraneous catalytic core and F(0) containing the membrane proton channel, linked together by a central stalk and a peripheral stalk. During catalysis, ATP synthesis in the catalytic domain of F(1) is coupled via a rotary mechanism of the central stalk subunits to proton translocation.</text>
</comment>
<dbReference type="GeneID" id="63377815"/>
<evidence type="ECO:0000256" key="6">
    <source>
        <dbReference type="ARBA" id="ARBA00022781"/>
    </source>
</evidence>
<dbReference type="InterPro" id="IPR002146">
    <property type="entry name" value="ATP_synth_b/b'su_bac/chlpt"/>
</dbReference>
<evidence type="ECO:0000256" key="10">
    <source>
        <dbReference type="ARBA" id="ARBA00025198"/>
    </source>
</evidence>
<accession>A0A7S6U9X5</accession>
<keyword evidence="4 11" id="KW-0138">CF(0)</keyword>
<sequence>MINTSMLFLATEKTGGLFDFDGTLPVILFQFLLLMFTLNFVLYTPLLDTINERNAYISKSLEKASTILYEAKVLTNKYLSELDIVRKEAQIEASMVQRIYKEIIDNDIRASQSFIDEFVSKMTEEFENNKDNILISLEDEIDSLSIQIISKILI</sequence>
<evidence type="ECO:0000256" key="8">
    <source>
        <dbReference type="ARBA" id="ARBA00023065"/>
    </source>
</evidence>
<evidence type="ECO:0000256" key="7">
    <source>
        <dbReference type="ARBA" id="ARBA00022989"/>
    </source>
</evidence>
<evidence type="ECO:0000256" key="2">
    <source>
        <dbReference type="ARBA" id="ARBA00005513"/>
    </source>
</evidence>
<evidence type="ECO:0000256" key="9">
    <source>
        <dbReference type="ARBA" id="ARBA00023136"/>
    </source>
</evidence>
<evidence type="ECO:0000256" key="11">
    <source>
        <dbReference type="RuleBase" id="RU003848"/>
    </source>
</evidence>
<keyword evidence="6 11" id="KW-0375">Hydrogen ion transport</keyword>
<evidence type="ECO:0000256" key="3">
    <source>
        <dbReference type="ARBA" id="ARBA00022448"/>
    </source>
</evidence>
<dbReference type="InterPro" id="IPR050059">
    <property type="entry name" value="ATP_synthase_B_chain"/>
</dbReference>
<dbReference type="PANTHER" id="PTHR33445:SF2">
    <property type="entry name" value="ATP SYNTHASE SUBUNIT B', CHLOROPLASTIC"/>
    <property type="match status" value="1"/>
</dbReference>
<dbReference type="EMBL" id="MT226925">
    <property type="protein sequence ID" value="QOW07529.1"/>
    <property type="molecule type" value="Genomic_DNA"/>
</dbReference>
<dbReference type="GO" id="GO:0046961">
    <property type="term" value="F:proton-transporting ATPase activity, rotational mechanism"/>
    <property type="evidence" value="ECO:0007669"/>
    <property type="project" value="TreeGrafter"/>
</dbReference>
<geneLocation type="chloroplast" evidence="13"/>
<feature type="transmembrane region" description="Helical" evidence="12">
    <location>
        <begin position="27"/>
        <end position="47"/>
    </location>
</feature>
<dbReference type="PANTHER" id="PTHR33445">
    <property type="entry name" value="ATP SYNTHASE SUBUNIT B', CHLOROPLASTIC"/>
    <property type="match status" value="1"/>
</dbReference>
<organism evidence="13">
    <name type="scientific">Schizocladia ischiensis</name>
    <dbReference type="NCBI Taxonomy" id="196139"/>
    <lineage>
        <taxon>Eukaryota</taxon>
        <taxon>Sar</taxon>
        <taxon>Stramenopiles</taxon>
        <taxon>Ochrophyta</taxon>
        <taxon>PX clade</taxon>
        <taxon>Schizocladiophyceae</taxon>
        <taxon>Schizocladiales</taxon>
        <taxon>Schizocladiaceae</taxon>
        <taxon>Schizocladia</taxon>
    </lineage>
</organism>
<reference evidence="13" key="1">
    <citation type="submission" date="2020-03" db="EMBL/GenBank/DDBJ databases">
        <title>Schizocladia ischiensis organellar genomes: estimating the origin of multicellularity in heterokonts and the emergence of shallow ocean ecosystems.</title>
        <authorList>
            <person name="Phillips N.E."/>
            <person name="Braun E.L."/>
            <person name="Boore J."/>
            <person name="Cheda B."/>
            <person name="Salomon M.P."/>
        </authorList>
    </citation>
    <scope>NUCLEOTIDE SEQUENCE</scope>
</reference>
<keyword evidence="8 11" id="KW-0406">Ion transport</keyword>